<organism evidence="6 7">
    <name type="scientific">Acinetobacter populi</name>
    <dbReference type="NCBI Taxonomy" id="1582270"/>
    <lineage>
        <taxon>Bacteria</taxon>
        <taxon>Pseudomonadati</taxon>
        <taxon>Pseudomonadota</taxon>
        <taxon>Gammaproteobacteria</taxon>
        <taxon>Moraxellales</taxon>
        <taxon>Moraxellaceae</taxon>
        <taxon>Acinetobacter</taxon>
    </lineage>
</organism>
<evidence type="ECO:0000259" key="5">
    <source>
        <dbReference type="PROSITE" id="PS51296"/>
    </source>
</evidence>
<dbReference type="SUPFAM" id="SSF50022">
    <property type="entry name" value="ISP domain"/>
    <property type="match status" value="1"/>
</dbReference>
<protein>
    <submittedName>
        <fullName evidence="6">(2Fe-2S)-binding protein</fullName>
    </submittedName>
</protein>
<sequence length="111" mass="12597">MVTPIQLCEQKDFQQNICLRVEHPEDQKKSIVVIKGQDGFYAYENVCPHFSVQLDYKPGIFSTYENQLIMCAHHSAMFDIRTGECVDGPCKGHSLTAIQIEINEGVVFFKG</sequence>
<dbReference type="GO" id="GO:0051537">
    <property type="term" value="F:2 iron, 2 sulfur cluster binding"/>
    <property type="evidence" value="ECO:0007669"/>
    <property type="project" value="UniProtKB-KW"/>
</dbReference>
<dbReference type="PROSITE" id="PS51296">
    <property type="entry name" value="RIESKE"/>
    <property type="match status" value="1"/>
</dbReference>
<dbReference type="CDD" id="cd03467">
    <property type="entry name" value="Rieske"/>
    <property type="match status" value="1"/>
</dbReference>
<keyword evidence="1" id="KW-0001">2Fe-2S</keyword>
<gene>
    <name evidence="6" type="ORF">CAP51_13270</name>
</gene>
<dbReference type="EMBL" id="NEXX01000005">
    <property type="protein sequence ID" value="OUY06240.1"/>
    <property type="molecule type" value="Genomic_DNA"/>
</dbReference>
<dbReference type="PANTHER" id="PTHR40261">
    <property type="match status" value="1"/>
</dbReference>
<dbReference type="OrthoDB" id="9794779at2"/>
<dbReference type="RefSeq" id="WP_087621246.1">
    <property type="nucleotide sequence ID" value="NZ_NEXX01000005.1"/>
</dbReference>
<name>A0A1Z9YVK4_9GAMM</name>
<dbReference type="AlphaFoldDB" id="A0A1Z9YVK4"/>
<comment type="caution">
    <text evidence="6">The sequence shown here is derived from an EMBL/GenBank/DDBJ whole genome shotgun (WGS) entry which is preliminary data.</text>
</comment>
<proteinExistence type="predicted"/>
<evidence type="ECO:0000256" key="3">
    <source>
        <dbReference type="ARBA" id="ARBA00023004"/>
    </source>
</evidence>
<dbReference type="Gene3D" id="2.102.10.10">
    <property type="entry name" value="Rieske [2Fe-2S] iron-sulphur domain"/>
    <property type="match status" value="1"/>
</dbReference>
<evidence type="ECO:0000256" key="1">
    <source>
        <dbReference type="ARBA" id="ARBA00022714"/>
    </source>
</evidence>
<dbReference type="Pfam" id="PF00355">
    <property type="entry name" value="Rieske"/>
    <property type="match status" value="1"/>
</dbReference>
<evidence type="ECO:0000256" key="2">
    <source>
        <dbReference type="ARBA" id="ARBA00022723"/>
    </source>
</evidence>
<dbReference type="Proteomes" id="UP000196536">
    <property type="component" value="Unassembled WGS sequence"/>
</dbReference>
<evidence type="ECO:0000256" key="4">
    <source>
        <dbReference type="ARBA" id="ARBA00023014"/>
    </source>
</evidence>
<keyword evidence="7" id="KW-1185">Reference proteome</keyword>
<evidence type="ECO:0000313" key="6">
    <source>
        <dbReference type="EMBL" id="OUY06240.1"/>
    </source>
</evidence>
<dbReference type="PANTHER" id="PTHR40261:SF1">
    <property type="entry name" value="RIESKE DOMAIN-CONTAINING PROTEIN"/>
    <property type="match status" value="1"/>
</dbReference>
<accession>A0A1Z9YVK4</accession>
<feature type="domain" description="Rieske" evidence="5">
    <location>
        <begin position="5"/>
        <end position="109"/>
    </location>
</feature>
<keyword evidence="4" id="KW-0411">Iron-sulfur</keyword>
<reference evidence="6 7" key="1">
    <citation type="submission" date="2017-05" db="EMBL/GenBank/DDBJ databases">
        <title>Acinetobacter populi ANC 5415 (= PBJ7), whole genome shotgun sequencing project.</title>
        <authorList>
            <person name="Nemec A."/>
            <person name="Radolfova-Krizova L."/>
        </authorList>
    </citation>
    <scope>NUCLEOTIDE SEQUENCE [LARGE SCALE GENOMIC DNA]</scope>
    <source>
        <strain evidence="6 7">PBJ7</strain>
    </source>
</reference>
<evidence type="ECO:0000313" key="7">
    <source>
        <dbReference type="Proteomes" id="UP000196536"/>
    </source>
</evidence>
<keyword evidence="2" id="KW-0479">Metal-binding</keyword>
<dbReference type="InterPro" id="IPR017941">
    <property type="entry name" value="Rieske_2Fe-2S"/>
</dbReference>
<dbReference type="InterPro" id="IPR036922">
    <property type="entry name" value="Rieske_2Fe-2S_sf"/>
</dbReference>
<dbReference type="GO" id="GO:0046872">
    <property type="term" value="F:metal ion binding"/>
    <property type="evidence" value="ECO:0007669"/>
    <property type="project" value="UniProtKB-KW"/>
</dbReference>
<keyword evidence="3" id="KW-0408">Iron</keyword>